<dbReference type="Proteomes" id="UP000326396">
    <property type="component" value="Linkage Group LG13"/>
</dbReference>
<reference evidence="2 3" key="1">
    <citation type="submission" date="2019-05" db="EMBL/GenBank/DDBJ databases">
        <title>Mikania micrantha, genome provides insights into the molecular mechanism of rapid growth.</title>
        <authorList>
            <person name="Liu B."/>
        </authorList>
    </citation>
    <scope>NUCLEOTIDE SEQUENCE [LARGE SCALE GENOMIC DNA]</scope>
    <source>
        <strain evidence="2">NLD-2019</strain>
        <tissue evidence="2">Leaf</tissue>
    </source>
</reference>
<dbReference type="EMBL" id="SZYD01000005">
    <property type="protein sequence ID" value="KAD6119048.1"/>
    <property type="molecule type" value="Genomic_DNA"/>
</dbReference>
<proteinExistence type="predicted"/>
<gene>
    <name evidence="2" type="ORF">E3N88_10319</name>
</gene>
<sequence>MTTHLSPANCRLLHPTDTTATATVAVIECTQTGGQMHEFITSATSNTSKASSTDDQRSLKGITTILENEDLHKLGSGRMTQVNAIIDMIHKEDFNTIFDHVVVNNDDVLEDEIENDMDDELEEDSSGDETQTGRDETQVPSTYTNLEEANLNIDDNWMIPYNERQSDINRELGKDLFKDKDEFTRAVKLYNIRSHKHFEVIESRPTT</sequence>
<evidence type="ECO:0000256" key="1">
    <source>
        <dbReference type="SAM" id="MobiDB-lite"/>
    </source>
</evidence>
<evidence type="ECO:0000313" key="2">
    <source>
        <dbReference type="EMBL" id="KAD6119048.1"/>
    </source>
</evidence>
<comment type="caution">
    <text evidence="2">The sequence shown here is derived from an EMBL/GenBank/DDBJ whole genome shotgun (WGS) entry which is preliminary data.</text>
</comment>
<dbReference type="OrthoDB" id="1743237at2759"/>
<accession>A0A5N6PBA8</accession>
<name>A0A5N6PBA8_9ASTR</name>
<dbReference type="AlphaFoldDB" id="A0A5N6PBA8"/>
<organism evidence="2 3">
    <name type="scientific">Mikania micrantha</name>
    <name type="common">bitter vine</name>
    <dbReference type="NCBI Taxonomy" id="192012"/>
    <lineage>
        <taxon>Eukaryota</taxon>
        <taxon>Viridiplantae</taxon>
        <taxon>Streptophyta</taxon>
        <taxon>Embryophyta</taxon>
        <taxon>Tracheophyta</taxon>
        <taxon>Spermatophyta</taxon>
        <taxon>Magnoliopsida</taxon>
        <taxon>eudicotyledons</taxon>
        <taxon>Gunneridae</taxon>
        <taxon>Pentapetalae</taxon>
        <taxon>asterids</taxon>
        <taxon>campanulids</taxon>
        <taxon>Asterales</taxon>
        <taxon>Asteraceae</taxon>
        <taxon>Asteroideae</taxon>
        <taxon>Heliantheae alliance</taxon>
        <taxon>Eupatorieae</taxon>
        <taxon>Mikania</taxon>
    </lineage>
</organism>
<keyword evidence="3" id="KW-1185">Reference proteome</keyword>
<protein>
    <submittedName>
        <fullName evidence="2">Uncharacterized protein</fullName>
    </submittedName>
</protein>
<feature type="region of interest" description="Disordered" evidence="1">
    <location>
        <begin position="119"/>
        <end position="140"/>
    </location>
</feature>
<evidence type="ECO:0000313" key="3">
    <source>
        <dbReference type="Proteomes" id="UP000326396"/>
    </source>
</evidence>